<evidence type="ECO:0000313" key="2">
    <source>
        <dbReference type="Proteomes" id="UP001152795"/>
    </source>
</evidence>
<gene>
    <name evidence="1" type="ORF">PACLA_8A016249</name>
</gene>
<sequence length="177" mass="20589">MFVRVKGCRPMTFQHLTARMFESAKTNAGMVDQTIFKTAQRYGFNSLYFDEMSLEIVNDYVQYVRPLLKPQCEYLLLNRSGSQFQKLTELLSVLVFEAIGKYIHPTRYRQIIETESVNNLDLEEQQLVSEDQKHSSNVARVDYQKLRSREVALKGRSCMEELRGDHGRAMDISAYSN</sequence>
<dbReference type="Proteomes" id="UP001152795">
    <property type="component" value="Unassembled WGS sequence"/>
</dbReference>
<accession>A0A6S7H2C1</accession>
<dbReference type="OrthoDB" id="608866at2759"/>
<evidence type="ECO:0000313" key="1">
    <source>
        <dbReference type="EMBL" id="CAB3999845.1"/>
    </source>
</evidence>
<reference evidence="1" key="1">
    <citation type="submission" date="2020-04" db="EMBL/GenBank/DDBJ databases">
        <authorList>
            <person name="Alioto T."/>
            <person name="Alioto T."/>
            <person name="Gomez Garrido J."/>
        </authorList>
    </citation>
    <scope>NUCLEOTIDE SEQUENCE</scope>
    <source>
        <strain evidence="1">A484AB</strain>
    </source>
</reference>
<dbReference type="EMBL" id="CACRXK020003684">
    <property type="protein sequence ID" value="CAB3999845.1"/>
    <property type="molecule type" value="Genomic_DNA"/>
</dbReference>
<keyword evidence="2" id="KW-1185">Reference proteome</keyword>
<dbReference type="AlphaFoldDB" id="A0A6S7H2C1"/>
<name>A0A6S7H2C1_PARCT</name>
<comment type="caution">
    <text evidence="1">The sequence shown here is derived from an EMBL/GenBank/DDBJ whole genome shotgun (WGS) entry which is preliminary data.</text>
</comment>
<organism evidence="1 2">
    <name type="scientific">Paramuricea clavata</name>
    <name type="common">Red gorgonian</name>
    <name type="synonym">Violescent sea-whip</name>
    <dbReference type="NCBI Taxonomy" id="317549"/>
    <lineage>
        <taxon>Eukaryota</taxon>
        <taxon>Metazoa</taxon>
        <taxon>Cnidaria</taxon>
        <taxon>Anthozoa</taxon>
        <taxon>Octocorallia</taxon>
        <taxon>Malacalcyonacea</taxon>
        <taxon>Plexauridae</taxon>
        <taxon>Paramuricea</taxon>
    </lineage>
</organism>
<proteinExistence type="predicted"/>
<protein>
    <submittedName>
        <fullName evidence="1">Partial</fullName>
    </submittedName>
</protein>